<dbReference type="PANTHER" id="PTHR30288:SF0">
    <property type="entry name" value="FLAGELLAR HOOK-ASSOCIATED PROTEIN 2"/>
    <property type="match status" value="1"/>
</dbReference>
<name>A0A4R6TVJ2_9GAMM</name>
<comment type="subunit">
    <text evidence="2 5">Homopentamer.</text>
</comment>
<evidence type="ECO:0000256" key="3">
    <source>
        <dbReference type="ARBA" id="ARBA00023054"/>
    </source>
</evidence>
<keyword evidence="8" id="KW-0282">Flagellum</keyword>
<dbReference type="Proteomes" id="UP000294575">
    <property type="component" value="Unassembled WGS sequence"/>
</dbReference>
<gene>
    <name evidence="8" type="ORF">DFQ45_11173</name>
</gene>
<dbReference type="GO" id="GO:0007155">
    <property type="term" value="P:cell adhesion"/>
    <property type="evidence" value="ECO:0007669"/>
    <property type="project" value="InterPro"/>
</dbReference>
<protein>
    <recommendedName>
        <fullName evidence="5">Flagellar hook-associated protein 2</fullName>
        <shortName evidence="5">HAP2</shortName>
    </recommendedName>
    <alternativeName>
        <fullName evidence="5">Flagellar cap protein</fullName>
    </alternativeName>
</protein>
<evidence type="ECO:0000313" key="9">
    <source>
        <dbReference type="Proteomes" id="UP000294575"/>
    </source>
</evidence>
<dbReference type="EMBL" id="SNYK01000011">
    <property type="protein sequence ID" value="TDQ36692.1"/>
    <property type="molecule type" value="Genomic_DNA"/>
</dbReference>
<dbReference type="Pfam" id="PF02465">
    <property type="entry name" value="FliD_N"/>
    <property type="match status" value="1"/>
</dbReference>
<feature type="domain" description="Flagellar hook-associated protein 2 C-terminal" evidence="7">
    <location>
        <begin position="212"/>
        <end position="437"/>
    </location>
</feature>
<evidence type="ECO:0000256" key="2">
    <source>
        <dbReference type="ARBA" id="ARBA00011255"/>
    </source>
</evidence>
<keyword evidence="4 5" id="KW-0975">Bacterial flagellum</keyword>
<evidence type="ECO:0000259" key="6">
    <source>
        <dbReference type="Pfam" id="PF02465"/>
    </source>
</evidence>
<organism evidence="8 9">
    <name type="scientific">Thiopseudomonas denitrificans</name>
    <dbReference type="NCBI Taxonomy" id="1501432"/>
    <lineage>
        <taxon>Bacteria</taxon>
        <taxon>Pseudomonadati</taxon>
        <taxon>Pseudomonadota</taxon>
        <taxon>Gammaproteobacteria</taxon>
        <taxon>Pseudomonadales</taxon>
        <taxon>Pseudomonadaceae</taxon>
        <taxon>Thiopseudomonas</taxon>
    </lineage>
</organism>
<reference evidence="8 9" key="1">
    <citation type="submission" date="2019-03" db="EMBL/GenBank/DDBJ databases">
        <title>Genomic Encyclopedia of Type Strains, Phase IV (KMG-IV): sequencing the most valuable type-strain genomes for metagenomic binning, comparative biology and taxonomic classification.</title>
        <authorList>
            <person name="Goeker M."/>
        </authorList>
    </citation>
    <scope>NUCLEOTIDE SEQUENCE [LARGE SCALE GENOMIC DNA]</scope>
    <source>
        <strain evidence="8 9">DSM 28679</strain>
    </source>
</reference>
<dbReference type="InterPro" id="IPR010809">
    <property type="entry name" value="FliD_C"/>
</dbReference>
<proteinExistence type="inferred from homology"/>
<sequence>MAGITGIGSGMDINSMVGALLQAETAPKAAQLSRLDKAAEAKFSALGTLQGALGTFQTALKDLNKASLYDNLKASSSASDTLGVSAEKTALAGKYSVEVEQLATSSQVATAPLAKDFTAAAAGTLTFGIGADDEKPVSIQVAEGATLTEIRDALNEQLKDKGISANIVNNPADGTSRLVLTSKETGEGKDIQVSGALGDVDFAAGLQTLQPAQNAKFSVDGLQLESATNTVKDVIPDVEFTIKAKTEENKPVTVTVGEDKAGVKSQLKKFVDAYNQLMTTAKDLTRVTSVGEDKAPVTGGLVGDATVRNLVNGVRAELSNPGSGSGDLRALTDLGISLDKDGKLQIDDKKLDAALETNFDQVGNFLTGEGGLMTRMESRISAFAGKDGIIGTRQKSIEAQRSDITKQQERLAERSAKIEARLFKQFNTMDALVGQLSQTSSSLAASLASLPGFGSGN</sequence>
<dbReference type="InterPro" id="IPR040026">
    <property type="entry name" value="FliD"/>
</dbReference>
<comment type="function">
    <text evidence="5">Required for morphogenesis and for the elongation of the flagellar filament by facilitating polymerization of the flagellin monomers at the tip of growing filament. Forms a capping structure, which prevents flagellin subunits (transported through the central channel of the flagellum) from leaking out without polymerization at the distal end.</text>
</comment>
<dbReference type="InterPro" id="IPR010810">
    <property type="entry name" value="Flagellin_hook_IN_motif"/>
</dbReference>
<feature type="domain" description="Flagellar hook-associated protein 2 N-terminal" evidence="6">
    <location>
        <begin position="9"/>
        <end position="105"/>
    </location>
</feature>
<evidence type="ECO:0000256" key="5">
    <source>
        <dbReference type="RuleBase" id="RU362066"/>
    </source>
</evidence>
<dbReference type="GO" id="GO:0009424">
    <property type="term" value="C:bacterial-type flagellum hook"/>
    <property type="evidence" value="ECO:0007669"/>
    <property type="project" value="UniProtKB-UniRule"/>
</dbReference>
<accession>A0A4R6TVJ2</accession>
<evidence type="ECO:0000259" key="7">
    <source>
        <dbReference type="Pfam" id="PF07195"/>
    </source>
</evidence>
<comment type="caution">
    <text evidence="8">The sequence shown here is derived from an EMBL/GenBank/DDBJ whole genome shotgun (WGS) entry which is preliminary data.</text>
</comment>
<dbReference type="GO" id="GO:0005576">
    <property type="term" value="C:extracellular region"/>
    <property type="evidence" value="ECO:0007669"/>
    <property type="project" value="UniProtKB-SubCell"/>
</dbReference>
<dbReference type="AlphaFoldDB" id="A0A4R6TVJ2"/>
<dbReference type="RefSeq" id="WP_101496512.1">
    <property type="nucleotide sequence ID" value="NZ_LNJZ01000005.1"/>
</dbReference>
<evidence type="ECO:0000313" key="8">
    <source>
        <dbReference type="EMBL" id="TDQ36692.1"/>
    </source>
</evidence>
<dbReference type="Pfam" id="PF07196">
    <property type="entry name" value="Flagellin_IN"/>
    <property type="match status" value="1"/>
</dbReference>
<comment type="similarity">
    <text evidence="1 5">Belongs to the FliD family.</text>
</comment>
<dbReference type="GO" id="GO:0071973">
    <property type="term" value="P:bacterial-type flagellum-dependent cell motility"/>
    <property type="evidence" value="ECO:0007669"/>
    <property type="project" value="TreeGrafter"/>
</dbReference>
<keyword evidence="8" id="KW-0969">Cilium</keyword>
<dbReference type="Pfam" id="PF07195">
    <property type="entry name" value="FliD_C"/>
    <property type="match status" value="1"/>
</dbReference>
<evidence type="ECO:0000256" key="1">
    <source>
        <dbReference type="ARBA" id="ARBA00009764"/>
    </source>
</evidence>
<dbReference type="InterPro" id="IPR003481">
    <property type="entry name" value="FliD_N"/>
</dbReference>
<dbReference type="OrthoDB" id="9810816at2"/>
<keyword evidence="9" id="KW-1185">Reference proteome</keyword>
<dbReference type="GO" id="GO:0009421">
    <property type="term" value="C:bacterial-type flagellum filament cap"/>
    <property type="evidence" value="ECO:0007669"/>
    <property type="project" value="InterPro"/>
</dbReference>
<dbReference type="PANTHER" id="PTHR30288">
    <property type="entry name" value="FLAGELLAR CAP/ASSEMBLY PROTEIN FLID"/>
    <property type="match status" value="1"/>
</dbReference>
<keyword evidence="8" id="KW-0966">Cell projection</keyword>
<evidence type="ECO:0000256" key="4">
    <source>
        <dbReference type="ARBA" id="ARBA00023143"/>
    </source>
</evidence>
<keyword evidence="3" id="KW-0175">Coiled coil</keyword>
<comment type="subcellular location">
    <subcellularLocation>
        <location evidence="5">Secreted</location>
    </subcellularLocation>
    <subcellularLocation>
        <location evidence="5">Bacterial flagellum</location>
    </subcellularLocation>
</comment>
<keyword evidence="5" id="KW-0964">Secreted</keyword>